<gene>
    <name evidence="1" type="ORF">AKAME5_002081400</name>
</gene>
<proteinExistence type="predicted"/>
<name>A0AAD3NDA7_LATJO</name>
<accession>A0AAD3NDA7</accession>
<sequence>MLLQEPTAQPPHQRQAHIRVPRFSLPVLQLLGRRTKPWQCSLIPAEAEPRLRIFRMPGLSNSVAKPTSAAPSSAKMLKSYVGRSEEFLSGATLTELLMRRSENIHLH</sequence>
<dbReference type="AlphaFoldDB" id="A0AAD3NDA7"/>
<dbReference type="EMBL" id="BRZM01000240">
    <property type="protein sequence ID" value="GLD69500.1"/>
    <property type="molecule type" value="Genomic_DNA"/>
</dbReference>
<protein>
    <submittedName>
        <fullName evidence="1">Arginine/serine-rich protein 1 isoform X2</fullName>
    </submittedName>
</protein>
<evidence type="ECO:0000313" key="2">
    <source>
        <dbReference type="Proteomes" id="UP001279410"/>
    </source>
</evidence>
<organism evidence="1 2">
    <name type="scientific">Lates japonicus</name>
    <name type="common">Japanese lates</name>
    <dbReference type="NCBI Taxonomy" id="270547"/>
    <lineage>
        <taxon>Eukaryota</taxon>
        <taxon>Metazoa</taxon>
        <taxon>Chordata</taxon>
        <taxon>Craniata</taxon>
        <taxon>Vertebrata</taxon>
        <taxon>Euteleostomi</taxon>
        <taxon>Actinopterygii</taxon>
        <taxon>Neopterygii</taxon>
        <taxon>Teleostei</taxon>
        <taxon>Neoteleostei</taxon>
        <taxon>Acanthomorphata</taxon>
        <taxon>Carangaria</taxon>
        <taxon>Carangaria incertae sedis</taxon>
        <taxon>Centropomidae</taxon>
        <taxon>Lates</taxon>
    </lineage>
</organism>
<evidence type="ECO:0000313" key="1">
    <source>
        <dbReference type="EMBL" id="GLD69500.1"/>
    </source>
</evidence>
<reference evidence="1" key="1">
    <citation type="submission" date="2022-08" db="EMBL/GenBank/DDBJ databases">
        <title>Genome sequencing of akame (Lates japonicus).</title>
        <authorList>
            <person name="Hashiguchi Y."/>
            <person name="Takahashi H."/>
        </authorList>
    </citation>
    <scope>NUCLEOTIDE SEQUENCE</scope>
    <source>
        <strain evidence="1">Kochi</strain>
    </source>
</reference>
<dbReference type="Proteomes" id="UP001279410">
    <property type="component" value="Unassembled WGS sequence"/>
</dbReference>
<comment type="caution">
    <text evidence="1">The sequence shown here is derived from an EMBL/GenBank/DDBJ whole genome shotgun (WGS) entry which is preliminary data.</text>
</comment>
<keyword evidence="2" id="KW-1185">Reference proteome</keyword>